<feature type="domain" description="Chromo" evidence="2">
    <location>
        <begin position="735"/>
        <end position="800"/>
    </location>
</feature>
<dbReference type="InterPro" id="IPR000953">
    <property type="entry name" value="Chromo/chromo_shadow_dom"/>
</dbReference>
<reference evidence="3 4" key="1">
    <citation type="journal article" date="2024" name="Science">
        <title>Giant polyketide synthase enzymes in the biosynthesis of giant marine polyether toxins.</title>
        <authorList>
            <person name="Fallon T.R."/>
            <person name="Shende V.V."/>
            <person name="Wierzbicki I.H."/>
            <person name="Pendleton A.L."/>
            <person name="Watervoot N.F."/>
            <person name="Auber R.P."/>
            <person name="Gonzalez D.J."/>
            <person name="Wisecaver J.H."/>
            <person name="Moore B.S."/>
        </authorList>
    </citation>
    <scope>NUCLEOTIDE SEQUENCE [LARGE SCALE GENOMIC DNA]</scope>
    <source>
        <strain evidence="3 4">12B1</strain>
    </source>
</reference>
<evidence type="ECO:0000256" key="1">
    <source>
        <dbReference type="SAM" id="MobiDB-lite"/>
    </source>
</evidence>
<evidence type="ECO:0000313" key="4">
    <source>
        <dbReference type="Proteomes" id="UP001515480"/>
    </source>
</evidence>
<accession>A0AB34JU70</accession>
<feature type="region of interest" description="Disordered" evidence="1">
    <location>
        <begin position="404"/>
        <end position="427"/>
    </location>
</feature>
<name>A0AB34JU70_PRYPA</name>
<gene>
    <name evidence="3" type="ORF">AB1Y20_020635</name>
</gene>
<organism evidence="3 4">
    <name type="scientific">Prymnesium parvum</name>
    <name type="common">Toxic golden alga</name>
    <dbReference type="NCBI Taxonomy" id="97485"/>
    <lineage>
        <taxon>Eukaryota</taxon>
        <taxon>Haptista</taxon>
        <taxon>Haptophyta</taxon>
        <taxon>Prymnesiophyceae</taxon>
        <taxon>Prymnesiales</taxon>
        <taxon>Prymnesiaceae</taxon>
        <taxon>Prymnesium</taxon>
    </lineage>
</organism>
<dbReference type="EMBL" id="JBGBPQ010000004">
    <property type="protein sequence ID" value="KAL1525794.1"/>
    <property type="molecule type" value="Genomic_DNA"/>
</dbReference>
<feature type="compositionally biased region" description="Polar residues" evidence="1">
    <location>
        <begin position="304"/>
        <end position="318"/>
    </location>
</feature>
<feature type="compositionally biased region" description="Polar residues" evidence="1">
    <location>
        <begin position="413"/>
        <end position="423"/>
    </location>
</feature>
<evidence type="ECO:0000313" key="3">
    <source>
        <dbReference type="EMBL" id="KAL1525794.1"/>
    </source>
</evidence>
<keyword evidence="4" id="KW-1185">Reference proteome</keyword>
<sequence length="800" mass="83031">MKFISPLLRHCYICRSTRESSVAFACPLHNSTTMGDSDLEDDDLDAMWDELGDDDDELTANVSGNLAEDLGLVGSIVHKDDADEGRVTWVAPTFHGLENSDDVTKGTRHWYHDEAEDLSADAVVAATGDPPPAYMDASASSAVSLLTSSASDAPPQNAPVLPQGIATAAPSHAPADRVAEPPAFSATPMIAVTAASVPAASGEPAASSVSGMMLSTPDATTASGGMLGAPQAAPPADRSADAFTGAGGAFGSFTSRATGENASTSAAPGGMFGSFTSSGAAGGRSDPPTTADGMFGSFTPRVTEGSTATSDGGSNPSTAAGGMFGSFTSSRAAAEKEADPSTASSGMFGAFTPRAAESGTGASTVAAAAPAAGAASTMAGGGGGFFGGFTAPASAASGGMFGSFASAKDDRPQGTTPAETSASGGMFGAPAATAQTAFGGMFSGSDTFGGAGFGSFGAPGGNAEDSNQRILRVIAARPTPSVASPVPIVKKQSPEIREFLAKADALGYSCTPITKLVKSLGTSIALRMTSRRGVNVYQTATYFIDNFPLSAIQKILAWAPHTMVSRGAWTASTYSCMRQMVGDIIDEVRYDCAGLTRALRTPSEAVIRVVATLLPGMEITWSGQEVDRIHVNFMFALADETGEIHPPKDAKRREVALGPGLEQELREQVLLDLAQMSERGYPLSPGFLRQLGEEGKAQYVEAMLHNAEVQRQSLVSLPAPLLGKKRRLPQRKDTFEVDEIVGEEKKTRHYLVRWKGYHPSWEVWRAAGEVGGPVETWEPERNVWRTEAFAAWQARQTSLA</sequence>
<evidence type="ECO:0000259" key="2">
    <source>
        <dbReference type="PROSITE" id="PS50013"/>
    </source>
</evidence>
<proteinExistence type="predicted"/>
<dbReference type="Proteomes" id="UP001515480">
    <property type="component" value="Unassembled WGS sequence"/>
</dbReference>
<feature type="region of interest" description="Disordered" evidence="1">
    <location>
        <begin position="221"/>
        <end position="243"/>
    </location>
</feature>
<protein>
    <recommendedName>
        <fullName evidence="2">Chromo domain-containing protein</fullName>
    </recommendedName>
</protein>
<dbReference type="CDD" id="cd00024">
    <property type="entry name" value="CD_CSD"/>
    <property type="match status" value="1"/>
</dbReference>
<dbReference type="Gene3D" id="2.40.50.40">
    <property type="match status" value="1"/>
</dbReference>
<dbReference type="AlphaFoldDB" id="A0AB34JU70"/>
<feature type="region of interest" description="Disordered" evidence="1">
    <location>
        <begin position="277"/>
        <end position="324"/>
    </location>
</feature>
<comment type="caution">
    <text evidence="3">The sequence shown here is derived from an EMBL/GenBank/DDBJ whole genome shotgun (WGS) entry which is preliminary data.</text>
</comment>
<dbReference type="PROSITE" id="PS50013">
    <property type="entry name" value="CHROMO_2"/>
    <property type="match status" value="1"/>
</dbReference>
<feature type="region of interest" description="Disordered" evidence="1">
    <location>
        <begin position="330"/>
        <end position="349"/>
    </location>
</feature>